<proteinExistence type="predicted"/>
<dbReference type="AlphaFoldDB" id="A0A382ML07"/>
<protein>
    <submittedName>
        <fullName evidence="1">Uncharacterized protein</fullName>
    </submittedName>
</protein>
<evidence type="ECO:0000313" key="1">
    <source>
        <dbReference type="EMBL" id="SVC48795.1"/>
    </source>
</evidence>
<dbReference type="EMBL" id="UINC01093961">
    <property type="protein sequence ID" value="SVC48795.1"/>
    <property type="molecule type" value="Genomic_DNA"/>
</dbReference>
<organism evidence="1">
    <name type="scientific">marine metagenome</name>
    <dbReference type="NCBI Taxonomy" id="408172"/>
    <lineage>
        <taxon>unclassified sequences</taxon>
        <taxon>metagenomes</taxon>
        <taxon>ecological metagenomes</taxon>
    </lineage>
</organism>
<gene>
    <name evidence="1" type="ORF">METZ01_LOCUS301649</name>
</gene>
<accession>A0A382ML07</accession>
<reference evidence="1" key="1">
    <citation type="submission" date="2018-05" db="EMBL/GenBank/DDBJ databases">
        <authorList>
            <person name="Lanie J.A."/>
            <person name="Ng W.-L."/>
            <person name="Kazmierczak K.M."/>
            <person name="Andrzejewski T.M."/>
            <person name="Davidsen T.M."/>
            <person name="Wayne K.J."/>
            <person name="Tettelin H."/>
            <person name="Glass J.I."/>
            <person name="Rusch D."/>
            <person name="Podicherti R."/>
            <person name="Tsui H.-C.T."/>
            <person name="Winkler M.E."/>
        </authorList>
    </citation>
    <scope>NUCLEOTIDE SEQUENCE</scope>
</reference>
<sequence>MLKKNVLFVVVRIINLLGVLITKQKNVVVINLKQKYNMTNLKHN</sequence>
<name>A0A382ML07_9ZZZZ</name>